<evidence type="ECO:0000313" key="2">
    <source>
        <dbReference type="Proteomes" id="UP000241203"/>
    </source>
</evidence>
<organism evidence="1 2">
    <name type="scientific">Labedella gwakjiensis</name>
    <dbReference type="NCBI Taxonomy" id="390269"/>
    <lineage>
        <taxon>Bacteria</taxon>
        <taxon>Bacillati</taxon>
        <taxon>Actinomycetota</taxon>
        <taxon>Actinomycetes</taxon>
        <taxon>Micrococcales</taxon>
        <taxon>Microbacteriaceae</taxon>
        <taxon>Labedella</taxon>
    </lineage>
</organism>
<comment type="caution">
    <text evidence="1">The sequence shown here is derived from an EMBL/GenBank/DDBJ whole genome shotgun (WGS) entry which is preliminary data.</text>
</comment>
<proteinExistence type="predicted"/>
<reference evidence="1 2" key="1">
    <citation type="submission" date="2018-03" db="EMBL/GenBank/DDBJ databases">
        <title>Genomic Encyclopedia of Archaeal and Bacterial Type Strains, Phase II (KMG-II): from individual species to whole genera.</title>
        <authorList>
            <person name="Goeker M."/>
        </authorList>
    </citation>
    <scope>NUCLEOTIDE SEQUENCE [LARGE SCALE GENOMIC DNA]</scope>
    <source>
        <strain evidence="1 2">DSM 21548</strain>
    </source>
</reference>
<dbReference type="Proteomes" id="UP000241203">
    <property type="component" value="Unassembled WGS sequence"/>
</dbReference>
<protein>
    <submittedName>
        <fullName evidence="1">Uncharacterized protein</fullName>
    </submittedName>
</protein>
<name>A0A2P8GWR5_9MICO</name>
<dbReference type="AlphaFoldDB" id="A0A2P8GWR5"/>
<evidence type="ECO:0000313" key="1">
    <source>
        <dbReference type="EMBL" id="PSL38407.1"/>
    </source>
</evidence>
<gene>
    <name evidence="1" type="ORF">CLV49_2029</name>
</gene>
<dbReference type="EMBL" id="PYAU01000001">
    <property type="protein sequence ID" value="PSL38407.1"/>
    <property type="molecule type" value="Genomic_DNA"/>
</dbReference>
<sequence length="81" mass="9216">MPPALGTPGLVTAPRLVLMDEDERAQARREQEERANRAIEAIMRGGDQSAETQGLSNEFTDRQTARLSAWWRRVTRRPPRS</sequence>
<accession>A0A2P8GWR5</accession>